<dbReference type="PANTHER" id="PTHR43135">
    <property type="entry name" value="ALPHA-D-RIBOSE 1-METHYLPHOSPHONATE 5-TRIPHOSPHATE DIPHOSPHATASE"/>
    <property type="match status" value="1"/>
</dbReference>
<dbReference type="SUPFAM" id="SSF51338">
    <property type="entry name" value="Composite domain of metallo-dependent hydrolases"/>
    <property type="match status" value="1"/>
</dbReference>
<dbReference type="Gene3D" id="2.30.40.10">
    <property type="entry name" value="Urease, subunit C, domain 1"/>
    <property type="match status" value="1"/>
</dbReference>
<comment type="caution">
    <text evidence="4">The sequence shown here is derived from an EMBL/GenBank/DDBJ whole genome shotgun (WGS) entry which is preliminary data.</text>
</comment>
<evidence type="ECO:0000259" key="3">
    <source>
        <dbReference type="Pfam" id="PF01979"/>
    </source>
</evidence>
<dbReference type="InterPro" id="IPR006680">
    <property type="entry name" value="Amidohydro-rel"/>
</dbReference>
<evidence type="ECO:0000313" key="5">
    <source>
        <dbReference type="Proteomes" id="UP000280296"/>
    </source>
</evidence>
<reference evidence="4 5" key="2">
    <citation type="submission" date="2019-01" db="EMBL/GenBank/DDBJ databases">
        <title>Tautonia sociabilis, a novel thermotolerant planctomycete of Isosphaeraceae family, isolated from a 4000 m deep subterranean habitat.</title>
        <authorList>
            <person name="Kovaleva O.L."/>
            <person name="Elcheninov A.G."/>
            <person name="Van Heerden E."/>
            <person name="Toshchakov S.V."/>
            <person name="Novikov A."/>
            <person name="Bonch-Osmolovskaya E.A."/>
            <person name="Kublanov I.V."/>
        </authorList>
    </citation>
    <scope>NUCLEOTIDE SEQUENCE [LARGE SCALE GENOMIC DNA]</scope>
    <source>
        <strain evidence="4 5">GM2012</strain>
    </source>
</reference>
<dbReference type="InterPro" id="IPR011059">
    <property type="entry name" value="Metal-dep_hydrolase_composite"/>
</dbReference>
<dbReference type="PANTHER" id="PTHR43135:SF3">
    <property type="entry name" value="ALPHA-D-RIBOSE 1-METHYLPHOSPHONATE 5-TRIPHOSPHATE DIPHOSPHATASE"/>
    <property type="match status" value="1"/>
</dbReference>
<name>A0A432MH79_9BACT</name>
<dbReference type="Proteomes" id="UP000280296">
    <property type="component" value="Unassembled WGS sequence"/>
</dbReference>
<dbReference type="OrthoDB" id="260619at2"/>
<evidence type="ECO:0000256" key="1">
    <source>
        <dbReference type="SAM" id="MobiDB-lite"/>
    </source>
</evidence>
<dbReference type="RefSeq" id="WP_126726453.1">
    <property type="nucleotide sequence ID" value="NZ_RYZH01000031.1"/>
</dbReference>
<dbReference type="Pfam" id="PF01979">
    <property type="entry name" value="Amidohydro_1"/>
    <property type="match status" value="1"/>
</dbReference>
<accession>A0A432MH79</accession>
<sequence>MATNHPIMRLASVAALALLPAVAATGQDQLAITGGRVVPVVGDPIENGIVLIRGGTIQAVGTDLEIPIEAKVIDASGKVVLPGFVEPHSPEPLVQPNEVNPNVPFVTVVDAIDPNATYFEDARRNGVTTVHAIPGNNTMFGGKSAVVKTSGTFAEDMILKRDAALKLSLRPSGSSSRMSHLSRLRRELDETKRYMKTLEEKRKEDQDAQAQADDDREEPDDESAPRQEEDEDEEPDRDSDSSTPDPAEPDPQREAMVRLLKGELTAFIYCELAMDVPQALRLIDDYGLDAVLILGRDCHKAVGLLAGREIPVILDPSLVFWETDPRTDKDELVVLPRIYREAGVPITFQTAGGSSVSAATIGPNYLWFQAATAVKYGMPIEEAIEALTLRPARLLKIDEFVGSIEEGKDADLIILTGDPLRLGTWVDTTIIDGRVVYRRDEDSRLKELLRPSISERGEP</sequence>
<feature type="compositionally biased region" description="Acidic residues" evidence="1">
    <location>
        <begin position="212"/>
        <end position="237"/>
    </location>
</feature>
<evidence type="ECO:0000256" key="2">
    <source>
        <dbReference type="SAM" id="SignalP"/>
    </source>
</evidence>
<dbReference type="EMBL" id="RYZH01000031">
    <property type="protein sequence ID" value="RUL86455.1"/>
    <property type="molecule type" value="Genomic_DNA"/>
</dbReference>
<organism evidence="4 5">
    <name type="scientific">Tautonia sociabilis</name>
    <dbReference type="NCBI Taxonomy" id="2080755"/>
    <lineage>
        <taxon>Bacteria</taxon>
        <taxon>Pseudomonadati</taxon>
        <taxon>Planctomycetota</taxon>
        <taxon>Planctomycetia</taxon>
        <taxon>Isosphaerales</taxon>
        <taxon>Isosphaeraceae</taxon>
        <taxon>Tautonia</taxon>
    </lineage>
</organism>
<feature type="region of interest" description="Disordered" evidence="1">
    <location>
        <begin position="199"/>
        <end position="252"/>
    </location>
</feature>
<dbReference type="InterPro" id="IPR032466">
    <property type="entry name" value="Metal_Hydrolase"/>
</dbReference>
<dbReference type="AlphaFoldDB" id="A0A432MH79"/>
<feature type="region of interest" description="Disordered" evidence="1">
    <location>
        <begin position="169"/>
        <end position="188"/>
    </location>
</feature>
<dbReference type="GO" id="GO:0016810">
    <property type="term" value="F:hydrolase activity, acting on carbon-nitrogen (but not peptide) bonds"/>
    <property type="evidence" value="ECO:0007669"/>
    <property type="project" value="InterPro"/>
</dbReference>
<feature type="compositionally biased region" description="Low complexity" evidence="1">
    <location>
        <begin position="169"/>
        <end position="181"/>
    </location>
</feature>
<feature type="signal peptide" evidence="2">
    <location>
        <begin position="1"/>
        <end position="23"/>
    </location>
</feature>
<dbReference type="InterPro" id="IPR051781">
    <property type="entry name" value="Metallo-dep_Hydrolase"/>
</dbReference>
<gene>
    <name evidence="4" type="ORF">TsocGM_15905</name>
</gene>
<evidence type="ECO:0000313" key="4">
    <source>
        <dbReference type="EMBL" id="RUL86455.1"/>
    </source>
</evidence>
<protein>
    <recommendedName>
        <fullName evidence="3">Amidohydrolase-related domain-containing protein</fullName>
    </recommendedName>
</protein>
<keyword evidence="2" id="KW-0732">Signal</keyword>
<dbReference type="Gene3D" id="3.20.20.140">
    <property type="entry name" value="Metal-dependent hydrolases"/>
    <property type="match status" value="1"/>
</dbReference>
<feature type="chain" id="PRO_5019568350" description="Amidohydrolase-related domain-containing protein" evidence="2">
    <location>
        <begin position="24"/>
        <end position="459"/>
    </location>
</feature>
<reference evidence="4 5" key="1">
    <citation type="submission" date="2018-12" db="EMBL/GenBank/DDBJ databases">
        <authorList>
            <person name="Toschakov S.V."/>
        </authorList>
    </citation>
    <scope>NUCLEOTIDE SEQUENCE [LARGE SCALE GENOMIC DNA]</scope>
    <source>
        <strain evidence="4 5">GM2012</strain>
    </source>
</reference>
<keyword evidence="5" id="KW-1185">Reference proteome</keyword>
<dbReference type="SUPFAM" id="SSF51556">
    <property type="entry name" value="Metallo-dependent hydrolases"/>
    <property type="match status" value="1"/>
</dbReference>
<feature type="domain" description="Amidohydrolase-related" evidence="3">
    <location>
        <begin position="338"/>
        <end position="436"/>
    </location>
</feature>
<proteinExistence type="predicted"/>